<evidence type="ECO:0000313" key="3">
    <source>
        <dbReference type="Proteomes" id="UP001396334"/>
    </source>
</evidence>
<protein>
    <submittedName>
        <fullName evidence="2">Uncharacterized protein</fullName>
    </submittedName>
</protein>
<comment type="caution">
    <text evidence="2">The sequence shown here is derived from an EMBL/GenBank/DDBJ whole genome shotgun (WGS) entry which is preliminary data.</text>
</comment>
<dbReference type="EMBL" id="JBBPBN010000042">
    <property type="protein sequence ID" value="KAK8997695.1"/>
    <property type="molecule type" value="Genomic_DNA"/>
</dbReference>
<organism evidence="2 3">
    <name type="scientific">Hibiscus sabdariffa</name>
    <name type="common">roselle</name>
    <dbReference type="NCBI Taxonomy" id="183260"/>
    <lineage>
        <taxon>Eukaryota</taxon>
        <taxon>Viridiplantae</taxon>
        <taxon>Streptophyta</taxon>
        <taxon>Embryophyta</taxon>
        <taxon>Tracheophyta</taxon>
        <taxon>Spermatophyta</taxon>
        <taxon>Magnoliopsida</taxon>
        <taxon>eudicotyledons</taxon>
        <taxon>Gunneridae</taxon>
        <taxon>Pentapetalae</taxon>
        <taxon>rosids</taxon>
        <taxon>malvids</taxon>
        <taxon>Malvales</taxon>
        <taxon>Malvaceae</taxon>
        <taxon>Malvoideae</taxon>
        <taxon>Hibiscus</taxon>
    </lineage>
</organism>
<dbReference type="Proteomes" id="UP001396334">
    <property type="component" value="Unassembled WGS sequence"/>
</dbReference>
<gene>
    <name evidence="2" type="ORF">V6N11_012240</name>
</gene>
<sequence length="97" mass="10599">MVHGLELIQGGRKPQGSYQIEALAMENAKENANESRSLAETPAKAKEDDNGANSNMSIEKDDEREQRSFRLSEILGEGHDGYIGLDSNENAHDPTNG</sequence>
<evidence type="ECO:0000256" key="1">
    <source>
        <dbReference type="SAM" id="MobiDB-lite"/>
    </source>
</evidence>
<evidence type="ECO:0000313" key="2">
    <source>
        <dbReference type="EMBL" id="KAK8997695.1"/>
    </source>
</evidence>
<accession>A0ABR2QAZ7</accession>
<keyword evidence="3" id="KW-1185">Reference proteome</keyword>
<proteinExistence type="predicted"/>
<reference evidence="2 3" key="1">
    <citation type="journal article" date="2024" name="G3 (Bethesda)">
        <title>Genome assembly of Hibiscus sabdariffa L. provides insights into metabolisms of medicinal natural products.</title>
        <authorList>
            <person name="Kim T."/>
        </authorList>
    </citation>
    <scope>NUCLEOTIDE SEQUENCE [LARGE SCALE GENOMIC DNA]</scope>
    <source>
        <strain evidence="2">TK-2024</strain>
        <tissue evidence="2">Old leaves</tissue>
    </source>
</reference>
<feature type="compositionally biased region" description="Basic and acidic residues" evidence="1">
    <location>
        <begin position="58"/>
        <end position="80"/>
    </location>
</feature>
<name>A0ABR2QAZ7_9ROSI</name>
<feature type="region of interest" description="Disordered" evidence="1">
    <location>
        <begin position="28"/>
        <end position="97"/>
    </location>
</feature>